<keyword evidence="3" id="KW-1185">Reference proteome</keyword>
<dbReference type="Proteomes" id="UP001177670">
    <property type="component" value="Unassembled WGS sequence"/>
</dbReference>
<gene>
    <name evidence="2" type="ORF">K0M31_010133</name>
</gene>
<comment type="caution">
    <text evidence="2">The sequence shown here is derived from an EMBL/GenBank/DDBJ whole genome shotgun (WGS) entry which is preliminary data.</text>
</comment>
<reference evidence="2" key="1">
    <citation type="submission" date="2021-10" db="EMBL/GenBank/DDBJ databases">
        <title>Melipona bicolor Genome sequencing and assembly.</title>
        <authorList>
            <person name="Araujo N.S."/>
            <person name="Arias M.C."/>
        </authorList>
    </citation>
    <scope>NUCLEOTIDE SEQUENCE</scope>
    <source>
        <strain evidence="2">USP_2M_L1-L4_2017</strain>
        <tissue evidence="2">Whole body</tissue>
    </source>
</reference>
<evidence type="ECO:0000256" key="1">
    <source>
        <dbReference type="SAM" id="MobiDB-lite"/>
    </source>
</evidence>
<protein>
    <submittedName>
        <fullName evidence="2">Uncharacterized protein</fullName>
    </submittedName>
</protein>
<proteinExistence type="predicted"/>
<dbReference type="EMBL" id="JAHYIQ010000025">
    <property type="protein sequence ID" value="KAK1121821.1"/>
    <property type="molecule type" value="Genomic_DNA"/>
</dbReference>
<accession>A0AA40FMX4</accession>
<name>A0AA40FMX4_9HYME</name>
<organism evidence="2 3">
    <name type="scientific">Melipona bicolor</name>
    <dbReference type="NCBI Taxonomy" id="60889"/>
    <lineage>
        <taxon>Eukaryota</taxon>
        <taxon>Metazoa</taxon>
        <taxon>Ecdysozoa</taxon>
        <taxon>Arthropoda</taxon>
        <taxon>Hexapoda</taxon>
        <taxon>Insecta</taxon>
        <taxon>Pterygota</taxon>
        <taxon>Neoptera</taxon>
        <taxon>Endopterygota</taxon>
        <taxon>Hymenoptera</taxon>
        <taxon>Apocrita</taxon>
        <taxon>Aculeata</taxon>
        <taxon>Apoidea</taxon>
        <taxon>Anthophila</taxon>
        <taxon>Apidae</taxon>
        <taxon>Melipona</taxon>
    </lineage>
</organism>
<evidence type="ECO:0000313" key="3">
    <source>
        <dbReference type="Proteomes" id="UP001177670"/>
    </source>
</evidence>
<feature type="region of interest" description="Disordered" evidence="1">
    <location>
        <begin position="136"/>
        <end position="163"/>
    </location>
</feature>
<evidence type="ECO:0000313" key="2">
    <source>
        <dbReference type="EMBL" id="KAK1121821.1"/>
    </source>
</evidence>
<sequence>MREEGWKKREIANQWNSLRCVRWTKGTAGDGDSRRSLLKEDDCREKLEDEASLGLKNANRKFCVARWGEGDTVITETRVKTKWQGFGFTESILNRQGGLIRQPGSHLSCAEMTFPVSYEVRYVDISLMFRNLCHGPPTDTDTPGDRKQASHGSFGGYSCPEID</sequence>
<dbReference type="AlphaFoldDB" id="A0AA40FMX4"/>